<feature type="signal peptide" evidence="1">
    <location>
        <begin position="1"/>
        <end position="21"/>
    </location>
</feature>
<evidence type="ECO:0000313" key="2">
    <source>
        <dbReference type="EMBL" id="CAI6344988.1"/>
    </source>
</evidence>
<gene>
    <name evidence="2" type="ORF">MEUPH1_LOCUS2052</name>
</gene>
<name>A0AAV0VLD4_9HEMI</name>
<dbReference type="SUPFAM" id="SSF53756">
    <property type="entry name" value="UDP-Glycosyltransferase/glycogen phosphorylase"/>
    <property type="match status" value="1"/>
</dbReference>
<feature type="chain" id="PRO_5043964984" evidence="1">
    <location>
        <begin position="22"/>
        <end position="83"/>
    </location>
</feature>
<proteinExistence type="predicted"/>
<evidence type="ECO:0000256" key="1">
    <source>
        <dbReference type="SAM" id="SignalP"/>
    </source>
</evidence>
<evidence type="ECO:0000313" key="3">
    <source>
        <dbReference type="Proteomes" id="UP001160148"/>
    </source>
</evidence>
<organism evidence="2 3">
    <name type="scientific">Macrosiphum euphorbiae</name>
    <name type="common">potato aphid</name>
    <dbReference type="NCBI Taxonomy" id="13131"/>
    <lineage>
        <taxon>Eukaryota</taxon>
        <taxon>Metazoa</taxon>
        <taxon>Ecdysozoa</taxon>
        <taxon>Arthropoda</taxon>
        <taxon>Hexapoda</taxon>
        <taxon>Insecta</taxon>
        <taxon>Pterygota</taxon>
        <taxon>Neoptera</taxon>
        <taxon>Paraneoptera</taxon>
        <taxon>Hemiptera</taxon>
        <taxon>Sternorrhyncha</taxon>
        <taxon>Aphidomorpha</taxon>
        <taxon>Aphidoidea</taxon>
        <taxon>Aphididae</taxon>
        <taxon>Macrosiphini</taxon>
        <taxon>Macrosiphum</taxon>
    </lineage>
</organism>
<dbReference type="AlphaFoldDB" id="A0AAV0VLD4"/>
<reference evidence="2 3" key="1">
    <citation type="submission" date="2023-01" db="EMBL/GenBank/DDBJ databases">
        <authorList>
            <person name="Whitehead M."/>
        </authorList>
    </citation>
    <scope>NUCLEOTIDE SEQUENCE [LARGE SCALE GENOMIC DNA]</scope>
</reference>
<comment type="caution">
    <text evidence="2">The sequence shown here is derived from an EMBL/GenBank/DDBJ whole genome shotgun (WGS) entry which is preliminary data.</text>
</comment>
<protein>
    <submittedName>
        <fullName evidence="2">Uncharacterized protein</fullName>
    </submittedName>
</protein>
<accession>A0AAV0VLD4</accession>
<sequence length="83" mass="9225">MSNCAMLQLIGFCACPALILAVQPNPGRSYWNMMRAVLRALTDRGQAVTVFTPFVDGDRHGYTEVDVSGQMKVRVDLNAKFLF</sequence>
<dbReference type="Proteomes" id="UP001160148">
    <property type="component" value="Unassembled WGS sequence"/>
</dbReference>
<keyword evidence="3" id="KW-1185">Reference proteome</keyword>
<keyword evidence="1" id="KW-0732">Signal</keyword>
<dbReference type="EMBL" id="CARXXK010000001">
    <property type="protein sequence ID" value="CAI6344988.1"/>
    <property type="molecule type" value="Genomic_DNA"/>
</dbReference>